<sequence length="339" mass="37689">MQLGFLGFLGRQFTKQAPVVKTDLTGQTVLVLGANTGIGFEATKHFASMNPQRLILACRSQSRGQAAIDKLKAHTGYSKAELWLVDLANFDSVKQFADKFEREGGRLDILVENAAIAADHYEGTKDGWEISLQVNDLSTPFVALLLLPAMIRTAEQYSTFPRLVIVASEVHYWVKIEKQVYENPDILKTLGSSEYCTNKVMQSRYMLTKLLTVFFVRALNARLPPSTAVIIDMVNPGFCHSELMRDAKGVAGFMFWLFKRIVAFTAEEGSRQLVYAAVGGQPDKLRGEYITGGHVEEVADFVLSPEGVKIQNQLWDEVVDILAKVDPRVTSIVDKHLSA</sequence>
<dbReference type="EMBL" id="JACAZI010000013">
    <property type="protein sequence ID" value="KAF7345408.1"/>
    <property type="molecule type" value="Genomic_DNA"/>
</dbReference>
<dbReference type="PRINTS" id="PR00081">
    <property type="entry name" value="GDHRDH"/>
</dbReference>
<evidence type="ECO:0000256" key="1">
    <source>
        <dbReference type="ARBA" id="ARBA00023002"/>
    </source>
</evidence>
<keyword evidence="3" id="KW-1185">Reference proteome</keyword>
<dbReference type="InterPro" id="IPR002347">
    <property type="entry name" value="SDR_fam"/>
</dbReference>
<comment type="caution">
    <text evidence="2">The sequence shown here is derived from an EMBL/GenBank/DDBJ whole genome shotgun (WGS) entry which is preliminary data.</text>
</comment>
<dbReference type="Pfam" id="PF00106">
    <property type="entry name" value="adh_short"/>
    <property type="match status" value="1"/>
</dbReference>
<gene>
    <name evidence="2" type="ORF">MVEN_01558800</name>
</gene>
<proteinExistence type="predicted"/>
<dbReference type="SUPFAM" id="SSF51735">
    <property type="entry name" value="NAD(P)-binding Rossmann-fold domains"/>
    <property type="match status" value="1"/>
</dbReference>
<evidence type="ECO:0000313" key="3">
    <source>
        <dbReference type="Proteomes" id="UP000620124"/>
    </source>
</evidence>
<dbReference type="PANTHER" id="PTHR43157:SF31">
    <property type="entry name" value="PHOSPHATIDYLINOSITOL-GLYCAN BIOSYNTHESIS CLASS F PROTEIN"/>
    <property type="match status" value="1"/>
</dbReference>
<dbReference type="Gene3D" id="3.40.50.720">
    <property type="entry name" value="NAD(P)-binding Rossmann-like Domain"/>
    <property type="match status" value="1"/>
</dbReference>
<dbReference type="AlphaFoldDB" id="A0A8H6XP79"/>
<keyword evidence="1" id="KW-0560">Oxidoreductase</keyword>
<dbReference type="GO" id="GO:0016491">
    <property type="term" value="F:oxidoreductase activity"/>
    <property type="evidence" value="ECO:0007669"/>
    <property type="project" value="UniProtKB-KW"/>
</dbReference>
<organism evidence="2 3">
    <name type="scientific">Mycena venus</name>
    <dbReference type="NCBI Taxonomy" id="2733690"/>
    <lineage>
        <taxon>Eukaryota</taxon>
        <taxon>Fungi</taxon>
        <taxon>Dikarya</taxon>
        <taxon>Basidiomycota</taxon>
        <taxon>Agaricomycotina</taxon>
        <taxon>Agaricomycetes</taxon>
        <taxon>Agaricomycetidae</taxon>
        <taxon>Agaricales</taxon>
        <taxon>Marasmiineae</taxon>
        <taxon>Mycenaceae</taxon>
        <taxon>Mycena</taxon>
    </lineage>
</organism>
<evidence type="ECO:0000313" key="2">
    <source>
        <dbReference type="EMBL" id="KAF7345408.1"/>
    </source>
</evidence>
<dbReference type="InterPro" id="IPR036291">
    <property type="entry name" value="NAD(P)-bd_dom_sf"/>
</dbReference>
<name>A0A8H6XP79_9AGAR</name>
<dbReference type="OrthoDB" id="542013at2759"/>
<dbReference type="PANTHER" id="PTHR43157">
    <property type="entry name" value="PHOSPHATIDYLINOSITOL-GLYCAN BIOSYNTHESIS CLASS F PROTEIN-RELATED"/>
    <property type="match status" value="1"/>
</dbReference>
<reference evidence="2" key="1">
    <citation type="submission" date="2020-05" db="EMBL/GenBank/DDBJ databases">
        <title>Mycena genomes resolve the evolution of fungal bioluminescence.</title>
        <authorList>
            <person name="Tsai I.J."/>
        </authorList>
    </citation>
    <scope>NUCLEOTIDE SEQUENCE</scope>
    <source>
        <strain evidence="2">CCC161011</strain>
    </source>
</reference>
<protein>
    <submittedName>
        <fullName evidence="2">WW domain-containing oxidoreductase</fullName>
    </submittedName>
</protein>
<dbReference type="Proteomes" id="UP000620124">
    <property type="component" value="Unassembled WGS sequence"/>
</dbReference>
<accession>A0A8H6XP79</accession>